<feature type="domain" description="Tryptophan synthase beta chain-like PALP" evidence="11">
    <location>
        <begin position="2"/>
        <end position="272"/>
    </location>
</feature>
<evidence type="ECO:0000256" key="3">
    <source>
        <dbReference type="ARBA" id="ARBA00007103"/>
    </source>
</evidence>
<dbReference type="InterPro" id="IPR036052">
    <property type="entry name" value="TrpB-like_PALP_sf"/>
</dbReference>
<evidence type="ECO:0000313" key="12">
    <source>
        <dbReference type="EMBL" id="EFN86012.1"/>
    </source>
</evidence>
<dbReference type="GO" id="GO:0019343">
    <property type="term" value="P:cysteine biosynthetic process via cystathionine"/>
    <property type="evidence" value="ECO:0007669"/>
    <property type="project" value="InterPro"/>
</dbReference>
<accession>E2BE25</accession>
<evidence type="ECO:0000256" key="9">
    <source>
        <dbReference type="ARBA" id="ARBA00026192"/>
    </source>
</evidence>
<dbReference type="InParanoid" id="E2BE25"/>
<dbReference type="InterPro" id="IPR001926">
    <property type="entry name" value="TrpB-like_PALP"/>
</dbReference>
<evidence type="ECO:0000256" key="8">
    <source>
        <dbReference type="ARBA" id="ARBA00023239"/>
    </source>
</evidence>
<sequence>MYVKCEFFNPGGSVKDRIAHRMIQDAEEKGLIKPGYTLIEPTSGNTGIGLAMAAAVKGYKCIIVMPRKMSNEKISVLHALGAEIVRTPTEAHWSSSESHINVAQKLCKETPNSIILDQYTNAGNPLAHYDGTATEIFEQCDGKVDYVVVSAGTGGTITGIGRKLKELLPDVRIIGVDPKGSILALPSELNKEGVGFYEVEGIGYDFIPTVLNHDVIDKWMKSEDHESLNMARDLISKEGLLCGGSSGAALSAALKIAKDLPANKRMVVLLPDGIRNYITKFVSNQWMEERDFLPPKPSSTEHKWWWNLPISKLTLTKVVLPREITCHKATEVFARYKIQQMLVTRDEMQRHVVGVVSSDVLMSKLISGEAHQTDLAKTVMDKEFTKISTSSTLGKLFRTLENKPYVVVINNDSVLVGLAILNDIYKYITSLDNCKMETDKK</sequence>
<dbReference type="InterPro" id="IPR046342">
    <property type="entry name" value="CBS_dom_sf"/>
</dbReference>
<comment type="similarity">
    <text evidence="3">Belongs to the cysteine synthase/cystathionine beta-synthase family.</text>
</comment>
<dbReference type="STRING" id="610380.E2BE25"/>
<evidence type="ECO:0000259" key="11">
    <source>
        <dbReference type="Pfam" id="PF00291"/>
    </source>
</evidence>
<dbReference type="SUPFAM" id="SSF54631">
    <property type="entry name" value="CBS-domain pair"/>
    <property type="match status" value="1"/>
</dbReference>
<dbReference type="EMBL" id="GL447755">
    <property type="protein sequence ID" value="EFN86012.1"/>
    <property type="molecule type" value="Genomic_DNA"/>
</dbReference>
<evidence type="ECO:0000256" key="1">
    <source>
        <dbReference type="ARBA" id="ARBA00001933"/>
    </source>
</evidence>
<dbReference type="AlphaFoldDB" id="E2BE25"/>
<dbReference type="PROSITE" id="PS00901">
    <property type="entry name" value="CYS_SYNTHASE"/>
    <property type="match status" value="1"/>
</dbReference>
<name>E2BE25_HARSA</name>
<keyword evidence="7" id="KW-0198">Cysteine biosynthesis</keyword>
<keyword evidence="7" id="KW-0028">Amino-acid biosynthesis</keyword>
<evidence type="ECO:0000256" key="10">
    <source>
        <dbReference type="ARBA" id="ARBA00047490"/>
    </source>
</evidence>
<dbReference type="InterPro" id="IPR050214">
    <property type="entry name" value="Cys_Synth/Cystath_Beta-Synth"/>
</dbReference>
<dbReference type="CDD" id="cd01561">
    <property type="entry name" value="CBS_like"/>
    <property type="match status" value="1"/>
</dbReference>
<dbReference type="PANTHER" id="PTHR10314">
    <property type="entry name" value="CYSTATHIONINE BETA-SYNTHASE"/>
    <property type="match status" value="1"/>
</dbReference>
<dbReference type="InterPro" id="IPR005857">
    <property type="entry name" value="Cysta_beta_synth"/>
</dbReference>
<gene>
    <name evidence="12" type="ORF">EAI_16901</name>
</gene>
<dbReference type="GO" id="GO:0006535">
    <property type="term" value="P:cysteine biosynthetic process from serine"/>
    <property type="evidence" value="ECO:0007669"/>
    <property type="project" value="InterPro"/>
</dbReference>
<comment type="catalytic activity">
    <reaction evidence="10">
        <text>L-homocysteine + L-serine = L,L-cystathionine + H2O</text>
        <dbReference type="Rhea" id="RHEA:10112"/>
        <dbReference type="ChEBI" id="CHEBI:15377"/>
        <dbReference type="ChEBI" id="CHEBI:33384"/>
        <dbReference type="ChEBI" id="CHEBI:58161"/>
        <dbReference type="ChEBI" id="CHEBI:58199"/>
        <dbReference type="EC" id="4.2.1.22"/>
    </reaction>
</comment>
<dbReference type="SUPFAM" id="SSF53686">
    <property type="entry name" value="Tryptophan synthase beta subunit-like PLP-dependent enzymes"/>
    <property type="match status" value="1"/>
</dbReference>
<dbReference type="Gene3D" id="3.10.580.10">
    <property type="entry name" value="CBS-domain"/>
    <property type="match status" value="1"/>
</dbReference>
<comment type="cofactor">
    <cofactor evidence="1">
        <name>pyridoxal 5'-phosphate</name>
        <dbReference type="ChEBI" id="CHEBI:597326"/>
    </cofactor>
</comment>
<evidence type="ECO:0000256" key="2">
    <source>
        <dbReference type="ARBA" id="ARBA00005003"/>
    </source>
</evidence>
<evidence type="ECO:0000256" key="4">
    <source>
        <dbReference type="ARBA" id="ARBA00012041"/>
    </source>
</evidence>
<evidence type="ECO:0000256" key="7">
    <source>
        <dbReference type="ARBA" id="ARBA00023192"/>
    </source>
</evidence>
<dbReference type="OrthoDB" id="728at2759"/>
<dbReference type="Proteomes" id="UP000008237">
    <property type="component" value="Unassembled WGS sequence"/>
</dbReference>
<evidence type="ECO:0000256" key="6">
    <source>
        <dbReference type="ARBA" id="ARBA00023122"/>
    </source>
</evidence>
<protein>
    <recommendedName>
        <fullName evidence="9">Cystathionine beta-synthase</fullName>
        <ecNumber evidence="4">4.2.1.22</ecNumber>
    </recommendedName>
</protein>
<dbReference type="GO" id="GO:0030170">
    <property type="term" value="F:pyridoxal phosphate binding"/>
    <property type="evidence" value="ECO:0007669"/>
    <property type="project" value="UniProtKB-ARBA"/>
</dbReference>
<proteinExistence type="inferred from homology"/>
<dbReference type="FunFam" id="3.40.50.1100:FF:000118">
    <property type="entry name" value="Related to CYS4-cystathionine beta-synthase"/>
    <property type="match status" value="1"/>
</dbReference>
<dbReference type="FunCoup" id="E2BE25">
    <property type="interactions" value="262"/>
</dbReference>
<keyword evidence="6" id="KW-0129">CBS domain</keyword>
<dbReference type="InterPro" id="IPR001216">
    <property type="entry name" value="P-phosphate_BS"/>
</dbReference>
<evidence type="ECO:0000313" key="13">
    <source>
        <dbReference type="Proteomes" id="UP000008237"/>
    </source>
</evidence>
<dbReference type="GO" id="GO:0004122">
    <property type="term" value="F:cystathionine beta-synthase activity"/>
    <property type="evidence" value="ECO:0007669"/>
    <property type="project" value="UniProtKB-EC"/>
</dbReference>
<dbReference type="Gene3D" id="3.40.50.1100">
    <property type="match status" value="2"/>
</dbReference>
<dbReference type="FunFam" id="3.40.50.1100:FF:000003">
    <property type="entry name" value="Cystathionine beta-synthase"/>
    <property type="match status" value="1"/>
</dbReference>
<dbReference type="OMA" id="MTLVDWT"/>
<keyword evidence="8" id="KW-0456">Lyase</keyword>
<reference evidence="12 13" key="1">
    <citation type="journal article" date="2010" name="Science">
        <title>Genomic comparison of the ants Camponotus floridanus and Harpegnathos saltator.</title>
        <authorList>
            <person name="Bonasio R."/>
            <person name="Zhang G."/>
            <person name="Ye C."/>
            <person name="Mutti N.S."/>
            <person name="Fang X."/>
            <person name="Qin N."/>
            <person name="Donahue G."/>
            <person name="Yang P."/>
            <person name="Li Q."/>
            <person name="Li C."/>
            <person name="Zhang P."/>
            <person name="Huang Z."/>
            <person name="Berger S.L."/>
            <person name="Reinberg D."/>
            <person name="Wang J."/>
            <person name="Liebig J."/>
        </authorList>
    </citation>
    <scope>NUCLEOTIDE SEQUENCE [LARGE SCALE GENOMIC DNA]</scope>
    <source>
        <strain evidence="12 13">R22 G/1</strain>
    </source>
</reference>
<dbReference type="NCBIfam" id="TIGR01137">
    <property type="entry name" value="cysta_beta"/>
    <property type="match status" value="1"/>
</dbReference>
<dbReference type="GO" id="GO:0005737">
    <property type="term" value="C:cytoplasm"/>
    <property type="evidence" value="ECO:0007669"/>
    <property type="project" value="InterPro"/>
</dbReference>
<organism evidence="13">
    <name type="scientific">Harpegnathos saltator</name>
    <name type="common">Jerdon's jumping ant</name>
    <dbReference type="NCBI Taxonomy" id="610380"/>
    <lineage>
        <taxon>Eukaryota</taxon>
        <taxon>Metazoa</taxon>
        <taxon>Ecdysozoa</taxon>
        <taxon>Arthropoda</taxon>
        <taxon>Hexapoda</taxon>
        <taxon>Insecta</taxon>
        <taxon>Pterygota</taxon>
        <taxon>Neoptera</taxon>
        <taxon>Endopterygota</taxon>
        <taxon>Hymenoptera</taxon>
        <taxon>Apocrita</taxon>
        <taxon>Aculeata</taxon>
        <taxon>Formicoidea</taxon>
        <taxon>Formicidae</taxon>
        <taxon>Ponerinae</taxon>
        <taxon>Ponerini</taxon>
        <taxon>Harpegnathos</taxon>
    </lineage>
</organism>
<dbReference type="EC" id="4.2.1.22" evidence="4"/>
<keyword evidence="13" id="KW-1185">Reference proteome</keyword>
<evidence type="ECO:0000256" key="5">
    <source>
        <dbReference type="ARBA" id="ARBA00022898"/>
    </source>
</evidence>
<comment type="pathway">
    <text evidence="2">Amino-acid biosynthesis; L-cysteine biosynthesis; L-cysteine from L-homocysteine and L-serine: step 1/2.</text>
</comment>
<dbReference type="UniPathway" id="UPA00136">
    <property type="reaction ID" value="UER00201"/>
</dbReference>
<dbReference type="Pfam" id="PF00291">
    <property type="entry name" value="PALP"/>
    <property type="match status" value="1"/>
</dbReference>
<keyword evidence="5" id="KW-0663">Pyridoxal phosphate</keyword>